<accession>A0A645CZU9</accession>
<reference evidence="1" key="1">
    <citation type="submission" date="2019-08" db="EMBL/GenBank/DDBJ databases">
        <authorList>
            <person name="Kucharzyk K."/>
            <person name="Murdoch R.W."/>
            <person name="Higgins S."/>
            <person name="Loffler F."/>
        </authorList>
    </citation>
    <scope>NUCLEOTIDE SEQUENCE</scope>
</reference>
<comment type="caution">
    <text evidence="1">The sequence shown here is derived from an EMBL/GenBank/DDBJ whole genome shotgun (WGS) entry which is preliminary data.</text>
</comment>
<dbReference type="EMBL" id="VSSQ01031735">
    <property type="protein sequence ID" value="MPM82750.1"/>
    <property type="molecule type" value="Genomic_DNA"/>
</dbReference>
<gene>
    <name evidence="1" type="ORF">SDC9_129812</name>
</gene>
<sequence>MYYIWIFLLTVRICIYHAKSAGQLKIDLNRDKSIFLAVYILDLDIKLGSVESGLSRGFLVIDFKIIEYDSHTVLHAFPFLGRADIFRLIVFIPFREAV</sequence>
<organism evidence="1">
    <name type="scientific">bioreactor metagenome</name>
    <dbReference type="NCBI Taxonomy" id="1076179"/>
    <lineage>
        <taxon>unclassified sequences</taxon>
        <taxon>metagenomes</taxon>
        <taxon>ecological metagenomes</taxon>
    </lineage>
</organism>
<protein>
    <submittedName>
        <fullName evidence="1">Uncharacterized protein</fullName>
    </submittedName>
</protein>
<evidence type="ECO:0000313" key="1">
    <source>
        <dbReference type="EMBL" id="MPM82750.1"/>
    </source>
</evidence>
<dbReference type="AlphaFoldDB" id="A0A645CZU9"/>
<name>A0A645CZU9_9ZZZZ</name>
<proteinExistence type="predicted"/>